<gene>
    <name evidence="2" type="ORF">RA086_01425</name>
</gene>
<dbReference type="PANTHER" id="PTHR33121">
    <property type="entry name" value="CYCLIC DI-GMP PHOSPHODIESTERASE PDEF"/>
    <property type="match status" value="1"/>
</dbReference>
<evidence type="ECO:0000313" key="3">
    <source>
        <dbReference type="Proteomes" id="UP001227831"/>
    </source>
</evidence>
<comment type="caution">
    <text evidence="2">The sequence shown here is derived from an EMBL/GenBank/DDBJ whole genome shotgun (WGS) entry which is preliminary data.</text>
</comment>
<organism evidence="2 3">
    <name type="scientific">Lactiplantibacillus brownii</name>
    <dbReference type="NCBI Taxonomy" id="3069269"/>
    <lineage>
        <taxon>Bacteria</taxon>
        <taxon>Bacillati</taxon>
        <taxon>Bacillota</taxon>
        <taxon>Bacilli</taxon>
        <taxon>Lactobacillales</taxon>
        <taxon>Lactobacillaceae</taxon>
        <taxon>Lactiplantibacillus</taxon>
    </lineage>
</organism>
<name>A0ABU1A5Q7_9LACO</name>
<feature type="domain" description="EAL" evidence="1">
    <location>
        <begin position="1"/>
        <end position="214"/>
    </location>
</feature>
<dbReference type="InterPro" id="IPR001633">
    <property type="entry name" value="EAL_dom"/>
</dbReference>
<dbReference type="SUPFAM" id="SSF141868">
    <property type="entry name" value="EAL domain-like"/>
    <property type="match status" value="1"/>
</dbReference>
<accession>A0ABU1A5Q7</accession>
<reference evidence="2 3" key="1">
    <citation type="journal article" date="2023" name="Int. J. Syst. Evol. Microbiol.">
        <title>Lactiplantibacillus brownii sp. nov., a novel psychrotolerant species isolated from sauerkraut.</title>
        <authorList>
            <person name="Heng Y.C."/>
            <person name="Silvaraju S."/>
            <person name="Lee J.K.Y."/>
            <person name="Kittelmann S."/>
        </authorList>
    </citation>
    <scope>NUCLEOTIDE SEQUENCE [LARGE SCALE GENOMIC DNA]</scope>
    <source>
        <strain evidence="2 3">WILCCON 0030</strain>
    </source>
</reference>
<dbReference type="InterPro" id="IPR035919">
    <property type="entry name" value="EAL_sf"/>
</dbReference>
<dbReference type="PROSITE" id="PS50883">
    <property type="entry name" value="EAL"/>
    <property type="match status" value="1"/>
</dbReference>
<dbReference type="InterPro" id="IPR050706">
    <property type="entry name" value="Cyclic-di-GMP_PDE-like"/>
</dbReference>
<dbReference type="EMBL" id="JAVCWF010000001">
    <property type="protein sequence ID" value="MDQ7936312.1"/>
    <property type="molecule type" value="Genomic_DNA"/>
</dbReference>
<evidence type="ECO:0000259" key="1">
    <source>
        <dbReference type="PROSITE" id="PS50883"/>
    </source>
</evidence>
<proteinExistence type="predicted"/>
<dbReference type="CDD" id="cd01948">
    <property type="entry name" value="EAL"/>
    <property type="match status" value="1"/>
</dbReference>
<dbReference type="PANTHER" id="PTHR33121:SF79">
    <property type="entry name" value="CYCLIC DI-GMP PHOSPHODIESTERASE PDED-RELATED"/>
    <property type="match status" value="1"/>
</dbReference>
<evidence type="ECO:0000313" key="2">
    <source>
        <dbReference type="EMBL" id="MDQ7936312.1"/>
    </source>
</evidence>
<keyword evidence="3" id="KW-1185">Reference proteome</keyword>
<protein>
    <submittedName>
        <fullName evidence="2">EAL domain-containing protein</fullName>
    </submittedName>
</protein>
<dbReference type="Gene3D" id="3.20.20.450">
    <property type="entry name" value="EAL domain"/>
    <property type="match status" value="1"/>
</dbReference>
<dbReference type="RefSeq" id="WP_308702148.1">
    <property type="nucleotide sequence ID" value="NZ_AP027463.1"/>
</dbReference>
<dbReference type="Pfam" id="PF00563">
    <property type="entry name" value="EAL"/>
    <property type="match status" value="1"/>
</dbReference>
<sequence length="214" mass="23981">MQPQIDVGTHAVYGYEALLRKSKQDGWTVPTSFLELSVAEQAKLIEATVIELGAKISNQFLAFNLNRVQFSDPTTLATIIALQQKILPVRLAIELTETPTLAEMKHYSETLHAHDMKLDLDDVGTDNTYADIKAFLPYADKIKFAMQNFRMNGTADQIPKQLAFWVAQARKYELTMILEGVEDARDQQLAAEHGITIHQGYLYSKPVLPSTVAD</sequence>
<dbReference type="SMART" id="SM00052">
    <property type="entry name" value="EAL"/>
    <property type="match status" value="1"/>
</dbReference>
<dbReference type="Proteomes" id="UP001227831">
    <property type="component" value="Unassembled WGS sequence"/>
</dbReference>